<dbReference type="EMBL" id="BAAAZA010000023">
    <property type="protein sequence ID" value="GAA3887696.1"/>
    <property type="molecule type" value="Genomic_DNA"/>
</dbReference>
<protein>
    <submittedName>
        <fullName evidence="1">Uncharacterized protein</fullName>
    </submittedName>
</protein>
<reference evidence="2" key="1">
    <citation type="journal article" date="2019" name="Int. J. Syst. Evol. Microbiol.">
        <title>The Global Catalogue of Microorganisms (GCM) 10K type strain sequencing project: providing services to taxonomists for standard genome sequencing and annotation.</title>
        <authorList>
            <consortium name="The Broad Institute Genomics Platform"/>
            <consortium name="The Broad Institute Genome Sequencing Center for Infectious Disease"/>
            <person name="Wu L."/>
            <person name="Ma J."/>
        </authorList>
    </citation>
    <scope>NUCLEOTIDE SEQUENCE [LARGE SCALE GENOMIC DNA]</scope>
    <source>
        <strain evidence="2">JCM 16578</strain>
    </source>
</reference>
<accession>A0ABP7KUK2</accession>
<sequence length="70" mass="7457">MPSDRRCHAIWSIDKSLTAIDLMELDVAKASDGAGEGGTTSSNIDNTRLAADGIRVLLMHHGEFIALCTS</sequence>
<comment type="caution">
    <text evidence="1">The sequence shown here is derived from an EMBL/GenBank/DDBJ whole genome shotgun (WGS) entry which is preliminary data.</text>
</comment>
<proteinExistence type="predicted"/>
<gene>
    <name evidence="1" type="ORF">GCM10022207_63840</name>
</gene>
<evidence type="ECO:0000313" key="1">
    <source>
        <dbReference type="EMBL" id="GAA3887696.1"/>
    </source>
</evidence>
<dbReference type="Proteomes" id="UP001501563">
    <property type="component" value="Unassembled WGS sequence"/>
</dbReference>
<name>A0ABP7KUK2_9ACTN</name>
<organism evidence="1 2">
    <name type="scientific">Streptomyces lannensis</name>
    <dbReference type="NCBI Taxonomy" id="766498"/>
    <lineage>
        <taxon>Bacteria</taxon>
        <taxon>Bacillati</taxon>
        <taxon>Actinomycetota</taxon>
        <taxon>Actinomycetes</taxon>
        <taxon>Kitasatosporales</taxon>
        <taxon>Streptomycetaceae</taxon>
        <taxon>Streptomyces</taxon>
    </lineage>
</organism>
<evidence type="ECO:0000313" key="2">
    <source>
        <dbReference type="Proteomes" id="UP001501563"/>
    </source>
</evidence>
<keyword evidence="2" id="KW-1185">Reference proteome</keyword>